<dbReference type="Proteomes" id="UP000030321">
    <property type="component" value="Unassembled WGS sequence"/>
</dbReference>
<comment type="caution">
    <text evidence="1">The sequence shown here is derived from an EMBL/GenBank/DDBJ whole genome shotgun (WGS) entry which is preliminary data.</text>
</comment>
<sequence length="40" mass="4809">MNFEVSMFVARVMIFLSCRQLNLQASYHRQNLGVKYTRQK</sequence>
<gene>
    <name evidence="1" type="ORF">N44_04452</name>
</gene>
<organism evidence="1 2">
    <name type="scientific">Microcystis aeruginosa NIES-44</name>
    <dbReference type="NCBI Taxonomy" id="449439"/>
    <lineage>
        <taxon>Bacteria</taxon>
        <taxon>Bacillati</taxon>
        <taxon>Cyanobacteriota</taxon>
        <taxon>Cyanophyceae</taxon>
        <taxon>Oscillatoriophycideae</taxon>
        <taxon>Chroococcales</taxon>
        <taxon>Microcystaceae</taxon>
        <taxon>Microcystis</taxon>
    </lineage>
</organism>
<dbReference type="AlphaFoldDB" id="A0A0A1W243"/>
<dbReference type="EMBL" id="BBPA01000074">
    <property type="protein sequence ID" value="GAL95596.1"/>
    <property type="molecule type" value="Genomic_DNA"/>
</dbReference>
<accession>A0A0A1W243</accession>
<protein>
    <submittedName>
        <fullName evidence="1">Uncharacterized protein</fullName>
    </submittedName>
</protein>
<proteinExistence type="predicted"/>
<evidence type="ECO:0000313" key="2">
    <source>
        <dbReference type="Proteomes" id="UP000030321"/>
    </source>
</evidence>
<reference evidence="2" key="1">
    <citation type="journal article" date="2015" name="Genome">
        <title>Whole Genome Sequence of the Non-Microcystin-Producing Microcystis aeruginosa Strain NIES-44.</title>
        <authorList>
            <person name="Okano K."/>
            <person name="Miyata N."/>
            <person name="Ozaki Y."/>
        </authorList>
    </citation>
    <scope>NUCLEOTIDE SEQUENCE [LARGE SCALE GENOMIC DNA]</scope>
    <source>
        <strain evidence="2">NIES-44</strain>
    </source>
</reference>
<evidence type="ECO:0000313" key="1">
    <source>
        <dbReference type="EMBL" id="GAL95596.1"/>
    </source>
</evidence>
<name>A0A0A1W243_MICAE</name>